<dbReference type="HOGENOM" id="CLU_036604_13_2_0"/>
<dbReference type="InterPro" id="IPR036390">
    <property type="entry name" value="WH_DNA-bd_sf"/>
</dbReference>
<sequence length="395" mass="43305">MSIIGSRELIRDINEKTILKTIFLEKQIDRASLARKTGLSSATVTKIVSILIQKDLVVELGESDSTGGRKPILLCVNKDYGNILGVKVGVGYLYIMITNLNGDVLSKSRLDYGEEADPVKITNIIKNYVDEQNKNSLVGIAIAVSGTVDPKKGIVLDSFLLNWKNVKLASLIKHVLKAPVYLINDVDSFTIAHLWKGKLVNYKNALVLTLGTGIGGSIVIGGELYTGNGGAGEFGHMTLIDKGNTCSCGSQGCLESEAGFDALATNIYEKTKSLTLKEAYRNYRNLETSQIDFLKLALKEDENTFKTVFDEYSYIVGIAIKNLINIYAPECILIGGEALEFSDYFLEKSIKFAKAAAFGNLGERVTFEIDNLGTDAWILGGIYKVVQEEMFYVEV</sequence>
<dbReference type="STRING" id="1006576.DTL3_0694"/>
<keyword evidence="2" id="KW-0808">Transferase</keyword>
<dbReference type="InterPro" id="IPR043129">
    <property type="entry name" value="ATPase_NBD"/>
</dbReference>
<evidence type="ECO:0000313" key="2">
    <source>
        <dbReference type="EMBL" id="CEP78004.1"/>
    </source>
</evidence>
<organism evidence="2 3">
    <name type="scientific">Defluviitoga tunisiensis</name>
    <dbReference type="NCBI Taxonomy" id="1006576"/>
    <lineage>
        <taxon>Bacteria</taxon>
        <taxon>Thermotogati</taxon>
        <taxon>Thermotogota</taxon>
        <taxon>Thermotogae</taxon>
        <taxon>Petrotogales</taxon>
        <taxon>Petrotogaceae</taxon>
        <taxon>Defluviitoga</taxon>
    </lineage>
</organism>
<dbReference type="SUPFAM" id="SSF53067">
    <property type="entry name" value="Actin-like ATPase domain"/>
    <property type="match status" value="1"/>
</dbReference>
<dbReference type="PANTHER" id="PTHR18964">
    <property type="entry name" value="ROK (REPRESSOR, ORF, KINASE) FAMILY"/>
    <property type="match status" value="1"/>
</dbReference>
<gene>
    <name evidence="2" type="primary">nagC</name>
    <name evidence="2" type="ORF">DTL3_0694</name>
</gene>
<dbReference type="RefSeq" id="WP_045087538.1">
    <property type="nucleotide sequence ID" value="NZ_LN824141.1"/>
</dbReference>
<dbReference type="Proteomes" id="UP000032809">
    <property type="component" value="Chromosome I"/>
</dbReference>
<dbReference type="PANTHER" id="PTHR18964:SF149">
    <property type="entry name" value="BIFUNCTIONAL UDP-N-ACETYLGLUCOSAMINE 2-EPIMERASE_N-ACETYLMANNOSAMINE KINASE"/>
    <property type="match status" value="1"/>
</dbReference>
<proteinExistence type="inferred from homology"/>
<dbReference type="SUPFAM" id="SSF46785">
    <property type="entry name" value="Winged helix' DNA-binding domain"/>
    <property type="match status" value="1"/>
</dbReference>
<dbReference type="OrthoDB" id="9796533at2"/>
<dbReference type="Gene3D" id="1.10.10.10">
    <property type="entry name" value="Winged helix-like DNA-binding domain superfamily/Winged helix DNA-binding domain"/>
    <property type="match status" value="1"/>
</dbReference>
<evidence type="ECO:0000313" key="3">
    <source>
        <dbReference type="Proteomes" id="UP000032809"/>
    </source>
</evidence>
<dbReference type="GO" id="GO:0016301">
    <property type="term" value="F:kinase activity"/>
    <property type="evidence" value="ECO:0007669"/>
    <property type="project" value="UniProtKB-KW"/>
</dbReference>
<dbReference type="PATRIC" id="fig|1006576.9.peg.675"/>
<protein>
    <submittedName>
        <fullName evidence="2">Transcriptional regulator/sugar kinase</fullName>
    </submittedName>
</protein>
<dbReference type="EMBL" id="LN824141">
    <property type="protein sequence ID" value="CEP78004.1"/>
    <property type="molecule type" value="Genomic_DNA"/>
</dbReference>
<dbReference type="Pfam" id="PF00480">
    <property type="entry name" value="ROK"/>
    <property type="match status" value="1"/>
</dbReference>
<dbReference type="AlphaFoldDB" id="A0A0C7P1Y1"/>
<name>A0A0C7P1Y1_DEFTU</name>
<accession>A0A0C7P1Y1</accession>
<dbReference type="KEGG" id="dtn:DTL3_0694"/>
<keyword evidence="2" id="KW-0418">Kinase</keyword>
<comment type="similarity">
    <text evidence="1">Belongs to the ROK (NagC/XylR) family.</text>
</comment>
<evidence type="ECO:0000256" key="1">
    <source>
        <dbReference type="ARBA" id="ARBA00006479"/>
    </source>
</evidence>
<dbReference type="InterPro" id="IPR036388">
    <property type="entry name" value="WH-like_DNA-bd_sf"/>
</dbReference>
<reference evidence="3" key="1">
    <citation type="submission" date="2014-11" db="EMBL/GenBank/DDBJ databases">
        <authorList>
            <person name="Wibberg D."/>
        </authorList>
    </citation>
    <scope>NUCLEOTIDE SEQUENCE [LARGE SCALE GENOMIC DNA]</scope>
    <source>
        <strain evidence="3">L3</strain>
    </source>
</reference>
<dbReference type="InterPro" id="IPR000600">
    <property type="entry name" value="ROK"/>
</dbReference>
<dbReference type="Gene3D" id="3.30.420.40">
    <property type="match status" value="2"/>
</dbReference>
<keyword evidence="3" id="KW-1185">Reference proteome</keyword>